<dbReference type="Proteomes" id="UP001154114">
    <property type="component" value="Chromosome 9"/>
</dbReference>
<name>A0A9P0BXL7_CHRIL</name>
<sequence>MADRAVFNLMCAKWTNCQVQIHLFEILCFIKHVIREMWVNNRIFQLQDCLFRKCGDMRAQGSQYDLRKKTRGGNYHYPRHDAQNLSPIYYGFALCANLGSFIDLAGDRQHLVFQKTINFKCMK</sequence>
<proteinExistence type="predicted"/>
<protein>
    <submittedName>
        <fullName evidence="1">Uncharacterized protein</fullName>
    </submittedName>
</protein>
<gene>
    <name evidence="1" type="ORF">CINC_LOCUS13076</name>
</gene>
<keyword evidence="2" id="KW-1185">Reference proteome</keyword>
<organism evidence="1 2">
    <name type="scientific">Chrysodeixis includens</name>
    <name type="common">Soybean looper</name>
    <name type="synonym">Pseudoplusia includens</name>
    <dbReference type="NCBI Taxonomy" id="689277"/>
    <lineage>
        <taxon>Eukaryota</taxon>
        <taxon>Metazoa</taxon>
        <taxon>Ecdysozoa</taxon>
        <taxon>Arthropoda</taxon>
        <taxon>Hexapoda</taxon>
        <taxon>Insecta</taxon>
        <taxon>Pterygota</taxon>
        <taxon>Neoptera</taxon>
        <taxon>Endopterygota</taxon>
        <taxon>Lepidoptera</taxon>
        <taxon>Glossata</taxon>
        <taxon>Ditrysia</taxon>
        <taxon>Noctuoidea</taxon>
        <taxon>Noctuidae</taxon>
        <taxon>Plusiinae</taxon>
        <taxon>Chrysodeixis</taxon>
    </lineage>
</organism>
<reference evidence="1" key="1">
    <citation type="submission" date="2021-12" db="EMBL/GenBank/DDBJ databases">
        <authorList>
            <person name="King R."/>
        </authorList>
    </citation>
    <scope>NUCLEOTIDE SEQUENCE</scope>
</reference>
<dbReference type="AlphaFoldDB" id="A0A9P0BXL7"/>
<accession>A0A9P0BXL7</accession>
<dbReference type="EMBL" id="LR824012">
    <property type="protein sequence ID" value="CAH0628855.1"/>
    <property type="molecule type" value="Genomic_DNA"/>
</dbReference>
<evidence type="ECO:0000313" key="1">
    <source>
        <dbReference type="EMBL" id="CAH0628855.1"/>
    </source>
</evidence>
<evidence type="ECO:0000313" key="2">
    <source>
        <dbReference type="Proteomes" id="UP001154114"/>
    </source>
</evidence>